<keyword evidence="1" id="KW-0472">Membrane</keyword>
<reference evidence="2" key="1">
    <citation type="submission" date="2020-08" db="EMBL/GenBank/DDBJ databases">
        <title>Genome Sequencing and Pan-Genome Analysis of Migratory bird Vibrio Strains, Inner Mongolia.</title>
        <authorList>
            <person name="Zheng L."/>
        </authorList>
    </citation>
    <scope>NUCLEOTIDE SEQUENCE</scope>
    <source>
        <strain evidence="2">M13F</strain>
    </source>
</reference>
<sequence length="142" mass="16281">MRSKLVTGMRDIVRVFFWCQHVHNYNYGGNKKDGVIWPFILTSSLIGIFIHGIYMLICLSVGMVTEQGFVLPYTVSWLLSACFTYLMCMKSEGFKQGETYFEPVKKNARRSTALSLSFLFTAICFSTRIGFFVLGFFGSLFR</sequence>
<keyword evidence="1" id="KW-0812">Transmembrane</keyword>
<protein>
    <submittedName>
        <fullName evidence="2">Uncharacterized protein</fullName>
    </submittedName>
</protein>
<proteinExistence type="predicted"/>
<evidence type="ECO:0000313" key="2">
    <source>
        <dbReference type="EMBL" id="MBC5853402.1"/>
    </source>
</evidence>
<name>A0A9X0RBL4_VIBME</name>
<accession>A0A9X0RBL4</accession>
<gene>
    <name evidence="2" type="ORF">H8Q88_21275</name>
</gene>
<evidence type="ECO:0000313" key="3">
    <source>
        <dbReference type="Proteomes" id="UP000615796"/>
    </source>
</evidence>
<dbReference type="RefSeq" id="WP_187027488.1">
    <property type="nucleotide sequence ID" value="NZ_CAWQCL010000044.1"/>
</dbReference>
<keyword evidence="3" id="KW-1185">Reference proteome</keyword>
<keyword evidence="1" id="KW-1133">Transmembrane helix</keyword>
<dbReference type="AlphaFoldDB" id="A0A9X0RBL4"/>
<dbReference type="Proteomes" id="UP000615796">
    <property type="component" value="Unassembled WGS sequence"/>
</dbReference>
<organism evidence="2 3">
    <name type="scientific">Vibrio metschnikovii</name>
    <dbReference type="NCBI Taxonomy" id="28172"/>
    <lineage>
        <taxon>Bacteria</taxon>
        <taxon>Pseudomonadati</taxon>
        <taxon>Pseudomonadota</taxon>
        <taxon>Gammaproteobacteria</taxon>
        <taxon>Vibrionales</taxon>
        <taxon>Vibrionaceae</taxon>
        <taxon>Vibrio</taxon>
    </lineage>
</organism>
<feature type="transmembrane region" description="Helical" evidence="1">
    <location>
        <begin position="113"/>
        <end position="137"/>
    </location>
</feature>
<feature type="transmembrane region" description="Helical" evidence="1">
    <location>
        <begin position="69"/>
        <end position="88"/>
    </location>
</feature>
<evidence type="ECO:0000256" key="1">
    <source>
        <dbReference type="SAM" id="Phobius"/>
    </source>
</evidence>
<comment type="caution">
    <text evidence="2">The sequence shown here is derived from an EMBL/GenBank/DDBJ whole genome shotgun (WGS) entry which is preliminary data.</text>
</comment>
<feature type="transmembrane region" description="Helical" evidence="1">
    <location>
        <begin position="35"/>
        <end position="57"/>
    </location>
</feature>
<dbReference type="EMBL" id="JACRUP010000045">
    <property type="protein sequence ID" value="MBC5853402.1"/>
    <property type="molecule type" value="Genomic_DNA"/>
</dbReference>